<evidence type="ECO:0000256" key="7">
    <source>
        <dbReference type="ARBA" id="ARBA00022827"/>
    </source>
</evidence>
<dbReference type="GO" id="GO:0016740">
    <property type="term" value="F:transferase activity"/>
    <property type="evidence" value="ECO:0007669"/>
    <property type="project" value="UniProtKB-KW"/>
</dbReference>
<comment type="caution">
    <text evidence="11">The sequence shown here is derived from an EMBL/GenBank/DDBJ whole genome shotgun (WGS) entry which is preliminary data.</text>
</comment>
<dbReference type="EC" id="2.7.1.180" evidence="2"/>
<keyword evidence="8" id="KW-0460">Magnesium</keyword>
<keyword evidence="4" id="KW-0285">Flavoprotein</keyword>
<dbReference type="Pfam" id="PF02424">
    <property type="entry name" value="ApbE"/>
    <property type="match status" value="1"/>
</dbReference>
<evidence type="ECO:0000256" key="10">
    <source>
        <dbReference type="ARBA" id="ARBA00048540"/>
    </source>
</evidence>
<evidence type="ECO:0000313" key="11">
    <source>
        <dbReference type="EMBL" id="NML95968.1"/>
    </source>
</evidence>
<evidence type="ECO:0000256" key="9">
    <source>
        <dbReference type="ARBA" id="ARBA00031306"/>
    </source>
</evidence>
<evidence type="ECO:0000256" key="1">
    <source>
        <dbReference type="ARBA" id="ARBA00001946"/>
    </source>
</evidence>
<evidence type="ECO:0000256" key="6">
    <source>
        <dbReference type="ARBA" id="ARBA00022723"/>
    </source>
</evidence>
<dbReference type="GO" id="GO:0046872">
    <property type="term" value="F:metal ion binding"/>
    <property type="evidence" value="ECO:0007669"/>
    <property type="project" value="UniProtKB-KW"/>
</dbReference>
<evidence type="ECO:0000256" key="8">
    <source>
        <dbReference type="ARBA" id="ARBA00022842"/>
    </source>
</evidence>
<organism evidence="11 12">
    <name type="scientific">Novosphingobium olei</name>
    <dbReference type="NCBI Taxonomy" id="2728851"/>
    <lineage>
        <taxon>Bacteria</taxon>
        <taxon>Pseudomonadati</taxon>
        <taxon>Pseudomonadota</taxon>
        <taxon>Alphaproteobacteria</taxon>
        <taxon>Sphingomonadales</taxon>
        <taxon>Sphingomonadaceae</taxon>
        <taxon>Novosphingobium</taxon>
    </lineage>
</organism>
<keyword evidence="7" id="KW-0274">FAD</keyword>
<comment type="cofactor">
    <cofactor evidence="1">
        <name>Mg(2+)</name>
        <dbReference type="ChEBI" id="CHEBI:18420"/>
    </cofactor>
</comment>
<dbReference type="PANTHER" id="PTHR30040:SF2">
    <property type="entry name" value="FAD:PROTEIN FMN TRANSFERASE"/>
    <property type="match status" value="1"/>
</dbReference>
<dbReference type="AlphaFoldDB" id="A0A7Y0BT85"/>
<keyword evidence="12" id="KW-1185">Reference proteome</keyword>
<dbReference type="Proteomes" id="UP000583556">
    <property type="component" value="Unassembled WGS sequence"/>
</dbReference>
<dbReference type="PANTHER" id="PTHR30040">
    <property type="entry name" value="THIAMINE BIOSYNTHESIS LIPOPROTEIN APBE"/>
    <property type="match status" value="1"/>
</dbReference>
<evidence type="ECO:0000313" key="12">
    <source>
        <dbReference type="Proteomes" id="UP000583556"/>
    </source>
</evidence>
<name>A0A7Y0BT85_9SPHN</name>
<dbReference type="EMBL" id="JABBGM010000015">
    <property type="protein sequence ID" value="NML95968.1"/>
    <property type="molecule type" value="Genomic_DNA"/>
</dbReference>
<proteinExistence type="predicted"/>
<dbReference type="InterPro" id="IPR003374">
    <property type="entry name" value="ApbE-like_sf"/>
</dbReference>
<evidence type="ECO:0000256" key="4">
    <source>
        <dbReference type="ARBA" id="ARBA00022630"/>
    </source>
</evidence>
<keyword evidence="6" id="KW-0479">Metal-binding</keyword>
<protein>
    <recommendedName>
        <fullName evidence="3">FAD:protein FMN transferase</fullName>
        <ecNumber evidence="2">2.7.1.180</ecNumber>
    </recommendedName>
    <alternativeName>
        <fullName evidence="9">Flavin transferase</fullName>
    </alternativeName>
</protein>
<dbReference type="InterPro" id="IPR024932">
    <property type="entry name" value="ApbE"/>
</dbReference>
<dbReference type="RefSeq" id="WP_169495176.1">
    <property type="nucleotide sequence ID" value="NZ_JABBGM010000015.1"/>
</dbReference>
<dbReference type="SUPFAM" id="SSF143631">
    <property type="entry name" value="ApbE-like"/>
    <property type="match status" value="1"/>
</dbReference>
<comment type="catalytic activity">
    <reaction evidence="10">
        <text>L-threonyl-[protein] + FAD = FMN-L-threonyl-[protein] + AMP + H(+)</text>
        <dbReference type="Rhea" id="RHEA:36847"/>
        <dbReference type="Rhea" id="RHEA-COMP:11060"/>
        <dbReference type="Rhea" id="RHEA-COMP:11061"/>
        <dbReference type="ChEBI" id="CHEBI:15378"/>
        <dbReference type="ChEBI" id="CHEBI:30013"/>
        <dbReference type="ChEBI" id="CHEBI:57692"/>
        <dbReference type="ChEBI" id="CHEBI:74257"/>
        <dbReference type="ChEBI" id="CHEBI:456215"/>
        <dbReference type="EC" id="2.7.1.180"/>
    </reaction>
</comment>
<reference evidence="11 12" key="1">
    <citation type="submission" date="2020-04" db="EMBL/GenBank/DDBJ databases">
        <title>Novosphingobium sp. TW-4 isolated from soil.</title>
        <authorList>
            <person name="Dahal R.H."/>
            <person name="Chaudhary D.K."/>
        </authorList>
    </citation>
    <scope>NUCLEOTIDE SEQUENCE [LARGE SCALE GENOMIC DNA]</scope>
    <source>
        <strain evidence="11 12">TW-4</strain>
    </source>
</reference>
<evidence type="ECO:0000256" key="5">
    <source>
        <dbReference type="ARBA" id="ARBA00022679"/>
    </source>
</evidence>
<keyword evidence="5 11" id="KW-0808">Transferase</keyword>
<dbReference type="Gene3D" id="3.10.520.10">
    <property type="entry name" value="ApbE-like domains"/>
    <property type="match status" value="1"/>
</dbReference>
<accession>A0A7Y0BT85</accession>
<gene>
    <name evidence="11" type="ORF">HHL27_20055</name>
</gene>
<evidence type="ECO:0000256" key="2">
    <source>
        <dbReference type="ARBA" id="ARBA00011955"/>
    </source>
</evidence>
<sequence>MITRCRPLLGTFVEITIPEGYVSAVDAAFAAIAHVHARMSFHQDDSDLALLRKASAGEVVRLDAGTIRVLRLALDLHGESGGLFDVAVVGPALVRSGFLPRCDIARLSDYRGTSADLAILDDQHVRVEKRILVDLGGIAKGHAVDCAVDVLQGMGVPEGLVNAGGDLRAFGDRDWPVALRDADDVARISVAARHCAIASSANLLNRRRHRGQPQSPHIGVQGRSVLCDERVTVVAPLCAIADAMTKVAMADMPLAQRLLPTYGGHVLQTPHHESHP</sequence>
<evidence type="ECO:0000256" key="3">
    <source>
        <dbReference type="ARBA" id="ARBA00016337"/>
    </source>
</evidence>